<proteinExistence type="predicted"/>
<keyword evidence="1" id="KW-0547">Nucleotide-binding</keyword>
<feature type="non-terminal residue" evidence="4">
    <location>
        <position position="1"/>
    </location>
</feature>
<evidence type="ECO:0000256" key="2">
    <source>
        <dbReference type="ARBA" id="ARBA00023134"/>
    </source>
</evidence>
<dbReference type="PANTHER" id="PTHR44830">
    <property type="entry name" value="ELONGATION FACTOR 1 ALPHA"/>
    <property type="match status" value="1"/>
</dbReference>
<keyword evidence="4" id="KW-0648">Protein biosynthesis</keyword>
<feature type="domain" description="GTP-eEF1A C-terminal" evidence="3">
    <location>
        <begin position="1"/>
        <end position="79"/>
    </location>
</feature>
<dbReference type="GO" id="GO:0003746">
    <property type="term" value="F:translation elongation factor activity"/>
    <property type="evidence" value="ECO:0007669"/>
    <property type="project" value="UniProtKB-KW"/>
</dbReference>
<accession>A0ABU6SM35</accession>
<organism evidence="4 5">
    <name type="scientific">Stylosanthes scabra</name>
    <dbReference type="NCBI Taxonomy" id="79078"/>
    <lineage>
        <taxon>Eukaryota</taxon>
        <taxon>Viridiplantae</taxon>
        <taxon>Streptophyta</taxon>
        <taxon>Embryophyta</taxon>
        <taxon>Tracheophyta</taxon>
        <taxon>Spermatophyta</taxon>
        <taxon>Magnoliopsida</taxon>
        <taxon>eudicotyledons</taxon>
        <taxon>Gunneridae</taxon>
        <taxon>Pentapetalae</taxon>
        <taxon>rosids</taxon>
        <taxon>fabids</taxon>
        <taxon>Fabales</taxon>
        <taxon>Fabaceae</taxon>
        <taxon>Papilionoideae</taxon>
        <taxon>50 kb inversion clade</taxon>
        <taxon>dalbergioids sensu lato</taxon>
        <taxon>Dalbergieae</taxon>
        <taxon>Pterocarpus clade</taxon>
        <taxon>Stylosanthes</taxon>
    </lineage>
</organism>
<comment type="caution">
    <text evidence="4">The sequence shown here is derived from an EMBL/GenBank/DDBJ whole genome shotgun (WGS) entry which is preliminary data.</text>
</comment>
<dbReference type="InterPro" id="IPR054696">
    <property type="entry name" value="GTP-eEF1A_C"/>
</dbReference>
<evidence type="ECO:0000313" key="4">
    <source>
        <dbReference type="EMBL" id="MED6137075.1"/>
    </source>
</evidence>
<reference evidence="4 5" key="1">
    <citation type="journal article" date="2023" name="Plants (Basel)">
        <title>Bridging the Gap: Combining Genomics and Transcriptomics Approaches to Understand Stylosanthes scabra, an Orphan Legume from the Brazilian Caatinga.</title>
        <authorList>
            <person name="Ferreira-Neto J.R.C."/>
            <person name="da Silva M.D."/>
            <person name="Binneck E."/>
            <person name="de Melo N.F."/>
            <person name="da Silva R.H."/>
            <person name="de Melo A.L.T.M."/>
            <person name="Pandolfi V."/>
            <person name="Bustamante F.O."/>
            <person name="Brasileiro-Vidal A.C."/>
            <person name="Benko-Iseppon A.M."/>
        </authorList>
    </citation>
    <scope>NUCLEOTIDE SEQUENCE [LARGE SCALE GENOMIC DNA]</scope>
    <source>
        <tissue evidence="4">Leaves</tissue>
    </source>
</reference>
<keyword evidence="2" id="KW-0342">GTP-binding</keyword>
<gene>
    <name evidence="4" type="primary">TEFS1_2</name>
    <name evidence="4" type="ORF">PIB30_061505</name>
</gene>
<name>A0ABU6SM35_9FABA</name>
<dbReference type="SUPFAM" id="SSF50465">
    <property type="entry name" value="EF-Tu/eEF-1alpha/eIF2-gamma C-terminal domain"/>
    <property type="match status" value="1"/>
</dbReference>
<evidence type="ECO:0000256" key="1">
    <source>
        <dbReference type="ARBA" id="ARBA00022741"/>
    </source>
</evidence>
<dbReference type="Gene3D" id="2.40.30.10">
    <property type="entry name" value="Translation factors"/>
    <property type="match status" value="1"/>
</dbReference>
<dbReference type="InterPro" id="IPR009001">
    <property type="entry name" value="Transl_elong_EF1A/Init_IF2_C"/>
</dbReference>
<protein>
    <submittedName>
        <fullName evidence="4">Elongation factor 1-alpha</fullName>
    </submittedName>
</protein>
<dbReference type="EMBL" id="JASCZI010060973">
    <property type="protein sequence ID" value="MED6137075.1"/>
    <property type="molecule type" value="Genomic_DNA"/>
</dbReference>
<evidence type="ECO:0000313" key="5">
    <source>
        <dbReference type="Proteomes" id="UP001341840"/>
    </source>
</evidence>
<evidence type="ECO:0000259" key="3">
    <source>
        <dbReference type="Pfam" id="PF22594"/>
    </source>
</evidence>
<dbReference type="Proteomes" id="UP001341840">
    <property type="component" value="Unassembled WGS sequence"/>
</dbReference>
<sequence>LDCHTSHIAVKFAELLTKIDRRSGKELEKEPKFLKNGDAGLVKMIPTKPMVVETFSEYPPLGRFAVRDMRQTVAVGVIKNVEKKDPSGAKVTKAAQKKNICVSRFGSLFVGPSLKSSPSSRTCCSQNWVLDRRWQGFF</sequence>
<dbReference type="CDD" id="cd03705">
    <property type="entry name" value="EF1_alpha_III"/>
    <property type="match status" value="1"/>
</dbReference>
<keyword evidence="4" id="KW-0251">Elongation factor</keyword>
<keyword evidence="5" id="KW-1185">Reference proteome</keyword>
<dbReference type="Pfam" id="PF22594">
    <property type="entry name" value="GTP-eEF1A_C"/>
    <property type="match status" value="1"/>
</dbReference>
<dbReference type="PANTHER" id="PTHR44830:SF1">
    <property type="entry name" value="TR-TYPE G DOMAIN-CONTAINING PROTEIN"/>
    <property type="match status" value="1"/>
</dbReference>